<organism evidence="1 2">
    <name type="scientific">Kribbella antiqua</name>
    <dbReference type="NCBI Taxonomy" id="2512217"/>
    <lineage>
        <taxon>Bacteria</taxon>
        <taxon>Bacillati</taxon>
        <taxon>Actinomycetota</taxon>
        <taxon>Actinomycetes</taxon>
        <taxon>Propionibacteriales</taxon>
        <taxon>Kribbellaceae</taxon>
        <taxon>Kribbella</taxon>
    </lineage>
</organism>
<dbReference type="Proteomes" id="UP000295573">
    <property type="component" value="Unassembled WGS sequence"/>
</dbReference>
<evidence type="ECO:0000313" key="2">
    <source>
        <dbReference type="Proteomes" id="UP000295573"/>
    </source>
</evidence>
<dbReference type="EMBL" id="SLWR01000002">
    <property type="protein sequence ID" value="TCO49993.1"/>
    <property type="molecule type" value="Genomic_DNA"/>
</dbReference>
<reference evidence="1 2" key="1">
    <citation type="journal article" date="2015" name="Stand. Genomic Sci.">
        <title>Genomic Encyclopedia of Bacterial and Archaeal Type Strains, Phase III: the genomes of soil and plant-associated and newly described type strains.</title>
        <authorList>
            <person name="Whitman W.B."/>
            <person name="Woyke T."/>
            <person name="Klenk H.P."/>
            <person name="Zhou Y."/>
            <person name="Lilburn T.G."/>
            <person name="Beck B.J."/>
            <person name="De Vos P."/>
            <person name="Vandamme P."/>
            <person name="Eisen J.A."/>
            <person name="Garrity G."/>
            <person name="Hugenholtz P."/>
            <person name="Kyrpides N.C."/>
        </authorList>
    </citation>
    <scope>NUCLEOTIDE SEQUENCE [LARGE SCALE GENOMIC DNA]</scope>
    <source>
        <strain evidence="1 2">VKM Ac-2541</strain>
    </source>
</reference>
<evidence type="ECO:0008006" key="3">
    <source>
        <dbReference type="Google" id="ProtNLM"/>
    </source>
</evidence>
<protein>
    <recommendedName>
        <fullName evidence="3">Arsenate reductase</fullName>
    </recommendedName>
</protein>
<proteinExistence type="predicted"/>
<sequence length="110" mass="11985">MSTTNWAPEACALPTAELPLRVAEFDTLFAEQLESVTRLDPTTADLILYADAQSTAADLTRRETKCCSFFRVDLAPADSGRVRLRISVPPAQTAVLDALTARALEKSSRD</sequence>
<keyword evidence="2" id="KW-1185">Reference proteome</keyword>
<evidence type="ECO:0000313" key="1">
    <source>
        <dbReference type="EMBL" id="TCO49993.1"/>
    </source>
</evidence>
<dbReference type="OrthoDB" id="8421706at2"/>
<dbReference type="RefSeq" id="WP_132144999.1">
    <property type="nucleotide sequence ID" value="NZ_SLWR01000002.1"/>
</dbReference>
<name>A0A4R2IW53_9ACTN</name>
<dbReference type="AlphaFoldDB" id="A0A4R2IW53"/>
<comment type="caution">
    <text evidence="1">The sequence shown here is derived from an EMBL/GenBank/DDBJ whole genome shotgun (WGS) entry which is preliminary data.</text>
</comment>
<accession>A0A4R2IW53</accession>
<gene>
    <name evidence="1" type="ORF">EV646_10264</name>
</gene>